<comment type="caution">
    <text evidence="3">The sequence shown here is derived from an EMBL/GenBank/DDBJ whole genome shotgun (WGS) entry which is preliminary data.</text>
</comment>
<dbReference type="PANTHER" id="PTHR46652">
    <property type="entry name" value="LEUCINE-RICH REPEAT AND IQ DOMAIN-CONTAINING PROTEIN 1-RELATED"/>
    <property type="match status" value="1"/>
</dbReference>
<dbReference type="Gene3D" id="3.80.10.10">
    <property type="entry name" value="Ribonuclease Inhibitor"/>
    <property type="match status" value="2"/>
</dbReference>
<organism evidence="3 4">
    <name type="scientific">Indibacter alkaliphilus (strain CCUG 57479 / KCTC 22604 / LW1)</name>
    <dbReference type="NCBI Taxonomy" id="1189612"/>
    <lineage>
        <taxon>Bacteria</taxon>
        <taxon>Pseudomonadati</taxon>
        <taxon>Bacteroidota</taxon>
        <taxon>Cytophagia</taxon>
        <taxon>Cytophagales</taxon>
        <taxon>Cyclobacteriaceae</taxon>
    </lineage>
</organism>
<dbReference type="EMBL" id="ALWO02000031">
    <property type="protein sequence ID" value="EOZ96985.1"/>
    <property type="molecule type" value="Genomic_DNA"/>
</dbReference>
<dbReference type="Proteomes" id="UP000006073">
    <property type="component" value="Unassembled WGS sequence"/>
</dbReference>
<evidence type="ECO:0000313" key="4">
    <source>
        <dbReference type="Proteomes" id="UP000006073"/>
    </source>
</evidence>
<dbReference type="InterPro" id="IPR025875">
    <property type="entry name" value="Leu-rich_rpt_4"/>
</dbReference>
<evidence type="ECO:0000313" key="3">
    <source>
        <dbReference type="EMBL" id="EOZ96985.1"/>
    </source>
</evidence>
<protein>
    <submittedName>
        <fullName evidence="3">Internalin C2 (LPXTG motif)</fullName>
    </submittedName>
</protein>
<dbReference type="STRING" id="1189612.A33Q_1903"/>
<proteinExistence type="predicted"/>
<dbReference type="Pfam" id="PF12799">
    <property type="entry name" value="LRR_4"/>
    <property type="match status" value="2"/>
</dbReference>
<name>S2DIF9_INDAL</name>
<evidence type="ECO:0000256" key="1">
    <source>
        <dbReference type="ARBA" id="ARBA00022614"/>
    </source>
</evidence>
<dbReference type="AlphaFoldDB" id="S2DIF9"/>
<keyword evidence="1" id="KW-0433">Leucine-rich repeat</keyword>
<dbReference type="PANTHER" id="PTHR46652:SF3">
    <property type="entry name" value="LEUCINE-RICH REPEAT-CONTAINING PROTEIN 9"/>
    <property type="match status" value="1"/>
</dbReference>
<dbReference type="InterPro" id="IPR050836">
    <property type="entry name" value="SDS22/Internalin_LRR"/>
</dbReference>
<gene>
    <name evidence="3" type="ORF">A33Q_1903</name>
</gene>
<keyword evidence="2" id="KW-0677">Repeat</keyword>
<dbReference type="InterPro" id="IPR032675">
    <property type="entry name" value="LRR_dom_sf"/>
</dbReference>
<keyword evidence="4" id="KW-1185">Reference proteome</keyword>
<dbReference type="eggNOG" id="COG4886">
    <property type="taxonomic scope" value="Bacteria"/>
</dbReference>
<sequence>MLALLFGAMAIACTDDPDTPPAQDPNDEVVVFEDELLEGFIKSDLNIGSNDDITVGRLANLTELNVANTQVSSIAGLEKATNLEVLNLNFTNVTDMSPIQDLTGLKELNLWNLDLEGEGAAILDFVQNLNELEFLDLRETPTSDISRLAGKSNLKHLNLREANVSDLSPLSGMTQFEYLNFNRCGNITDISPLDGMVNLYYLSLRNAEVGDEQFKQFSQYTKLVESNIRNTGITDITPLVAIFEAGAFTQELSDLYGNKISLDLQNNNITNPCLIAQWVDQFPQGELEGWDGAACGDAVEASFFEDAGLEGRVREILGLGDDDEITEELLLTVEELDLRGTTTSNVAGVEKMPNLTFVRLDGTEVSDLTPFSEHTKITYFNINTVTGITDISPLGNNADLGTLIARNIQFGNEGMETIAKFKKLWRLNMRNTGVTDLSVLADLMEEGALQNDMAPEGTAILDIREIEADFCVIAAFRDEIGDLSGGDFSSCD</sequence>
<dbReference type="SUPFAM" id="SSF52058">
    <property type="entry name" value="L domain-like"/>
    <property type="match status" value="2"/>
</dbReference>
<evidence type="ECO:0000256" key="2">
    <source>
        <dbReference type="ARBA" id="ARBA00022737"/>
    </source>
</evidence>
<accession>S2DIF9</accession>
<reference evidence="3 4" key="1">
    <citation type="journal article" date="2013" name="Genome Announc.">
        <title>Draft Genome Sequence of Indibacter alkaliphilus Strain LW1T, Isolated from Lonar Lake, a Haloalkaline Lake in the Buldana District of Maharashtra, India.</title>
        <authorList>
            <person name="Singh A."/>
            <person name="Kumar Jangir P."/>
            <person name="Sharma R."/>
            <person name="Singh A."/>
            <person name="Kumar Pinnaka A."/>
            <person name="Shivaji S."/>
        </authorList>
    </citation>
    <scope>NUCLEOTIDE SEQUENCE [LARGE SCALE GENOMIC DNA]</scope>
    <source>
        <strain evidence="4">CCUG 57479 / KCTC 22604 / LW1</strain>
    </source>
</reference>